<proteinExistence type="predicted"/>
<gene>
    <name evidence="1" type="ORF">ACFQ1Q_04340</name>
</gene>
<name>A0ABW3N4F5_9FLAO</name>
<keyword evidence="2" id="KW-1185">Reference proteome</keyword>
<organism evidence="1 2">
    <name type="scientific">Winogradskyella litorisediminis</name>
    <dbReference type="NCBI Taxonomy" id="1156618"/>
    <lineage>
        <taxon>Bacteria</taxon>
        <taxon>Pseudomonadati</taxon>
        <taxon>Bacteroidota</taxon>
        <taxon>Flavobacteriia</taxon>
        <taxon>Flavobacteriales</taxon>
        <taxon>Flavobacteriaceae</taxon>
        <taxon>Winogradskyella</taxon>
    </lineage>
</organism>
<evidence type="ECO:0000313" key="1">
    <source>
        <dbReference type="EMBL" id="MFD1062464.1"/>
    </source>
</evidence>
<sequence length="138" mass="15773">MKKIILIIFLLHGITGNSQQPEKIIEFHELSINDSFEFDDYEIKFVDVLSDNRCPKAVMCIVAGEAKVAFEVYKSGKILSKQILRFTPTVYLPNSQGNIYNSDLIKITGVELTPYPVLDNSILKSDYRLKLVFEEILQ</sequence>
<accession>A0ABW3N4F5</accession>
<dbReference type="RefSeq" id="WP_386128345.1">
    <property type="nucleotide sequence ID" value="NZ_JBHTJL010000009.1"/>
</dbReference>
<evidence type="ECO:0000313" key="2">
    <source>
        <dbReference type="Proteomes" id="UP001597013"/>
    </source>
</evidence>
<dbReference type="EMBL" id="JBHTJL010000009">
    <property type="protein sequence ID" value="MFD1062464.1"/>
    <property type="molecule type" value="Genomic_DNA"/>
</dbReference>
<reference evidence="2" key="1">
    <citation type="journal article" date="2019" name="Int. J. Syst. Evol. Microbiol.">
        <title>The Global Catalogue of Microorganisms (GCM) 10K type strain sequencing project: providing services to taxonomists for standard genome sequencing and annotation.</title>
        <authorList>
            <consortium name="The Broad Institute Genomics Platform"/>
            <consortium name="The Broad Institute Genome Sequencing Center for Infectious Disease"/>
            <person name="Wu L."/>
            <person name="Ma J."/>
        </authorList>
    </citation>
    <scope>NUCLEOTIDE SEQUENCE [LARGE SCALE GENOMIC DNA]</scope>
    <source>
        <strain evidence="2">CCUG 62215</strain>
    </source>
</reference>
<dbReference type="Proteomes" id="UP001597013">
    <property type="component" value="Unassembled WGS sequence"/>
</dbReference>
<protein>
    <submittedName>
        <fullName evidence="1">Uncharacterized protein</fullName>
    </submittedName>
</protein>
<comment type="caution">
    <text evidence="1">The sequence shown here is derived from an EMBL/GenBank/DDBJ whole genome shotgun (WGS) entry which is preliminary data.</text>
</comment>